<dbReference type="RefSeq" id="WP_073994023.1">
    <property type="nucleotide sequence ID" value="NZ_FQYT01000017.1"/>
</dbReference>
<proteinExistence type="predicted"/>
<dbReference type="PROSITE" id="PS50894">
    <property type="entry name" value="HPT"/>
    <property type="match status" value="1"/>
</dbReference>
<dbReference type="GO" id="GO:0000155">
    <property type="term" value="F:phosphorelay sensor kinase activity"/>
    <property type="evidence" value="ECO:0007669"/>
    <property type="project" value="InterPro"/>
</dbReference>
<evidence type="ECO:0000256" key="11">
    <source>
        <dbReference type="ARBA" id="ARBA00022840"/>
    </source>
</evidence>
<dbReference type="SMART" id="SM00073">
    <property type="entry name" value="HPT"/>
    <property type="match status" value="1"/>
</dbReference>
<dbReference type="CDD" id="cd00088">
    <property type="entry name" value="HPT"/>
    <property type="match status" value="1"/>
</dbReference>
<dbReference type="STRING" id="1122934.SAMN02745691_01730"/>
<keyword evidence="5" id="KW-0963">Cytoplasm</keyword>
<dbReference type="PANTHER" id="PTHR43395:SF10">
    <property type="entry name" value="CHEMOTAXIS PROTEIN CHEA"/>
    <property type="match status" value="1"/>
</dbReference>
<dbReference type="GO" id="GO:0005524">
    <property type="term" value="F:ATP binding"/>
    <property type="evidence" value="ECO:0007669"/>
    <property type="project" value="UniProtKB-KW"/>
</dbReference>
<evidence type="ECO:0000256" key="8">
    <source>
        <dbReference type="ARBA" id="ARBA00022679"/>
    </source>
</evidence>
<dbReference type="InterPro" id="IPR008207">
    <property type="entry name" value="Sig_transdc_His_kin_Hpt_dom"/>
</dbReference>
<dbReference type="EC" id="2.7.13.3" evidence="3"/>
<dbReference type="PROSITE" id="PS50109">
    <property type="entry name" value="HIS_KIN"/>
    <property type="match status" value="1"/>
</dbReference>
<accession>A0A1M6IA91</accession>
<dbReference type="Gene3D" id="3.30.565.10">
    <property type="entry name" value="Histidine kinase-like ATPase, C-terminal domain"/>
    <property type="match status" value="1"/>
</dbReference>
<organism evidence="19 20">
    <name type="scientific">Parasporobacterium paucivorans DSM 15970</name>
    <dbReference type="NCBI Taxonomy" id="1122934"/>
    <lineage>
        <taxon>Bacteria</taxon>
        <taxon>Bacillati</taxon>
        <taxon>Bacillota</taxon>
        <taxon>Clostridia</taxon>
        <taxon>Lachnospirales</taxon>
        <taxon>Lachnospiraceae</taxon>
        <taxon>Parasporobacterium</taxon>
    </lineage>
</organism>
<dbReference type="InterPro" id="IPR036061">
    <property type="entry name" value="CheW-like_dom_sf"/>
</dbReference>
<dbReference type="InterPro" id="IPR002545">
    <property type="entry name" value="CheW-lke_dom"/>
</dbReference>
<dbReference type="AlphaFoldDB" id="A0A1M6IA91"/>
<evidence type="ECO:0000313" key="19">
    <source>
        <dbReference type="EMBL" id="SHJ31384.1"/>
    </source>
</evidence>
<sequence>MSVENTNDSLLDMFIFETMQLTGQLEESVLISEKEGCYNQGAINEIFRIMHTIKGSAAMMMFENISVLAHGLEDLFFYLREEKPELADCSAISDLILEGADFIKEEVTKIQDGLAAEGDSSALQRKIRDFLINLKNLRVRENVEDDNSYKAVLYFEEGCGMENIRAYAVMNKLQEITQEIKCIPEDILDSDESADLIRNHGFVIFFRAKKSHEEMNHFFMQTIFLKDMELIQLQEKEEEAQEKDEKQDLKQEKTGQQTHSQQSIISVHVAKLDKLMDLVGEMVIAEAMVVQNPDLKGLELNNFRKAAGQLRKITTEMQDTVMSIRMVSLSTTFNKMHRVVRDMCKKLEKDVRLEVIGEDTEVDKNVIEQISDPLMHLVRNAVDHGIENGCDRKMTDKPLRGTVTLEARNSGSDVLITVRDDGKGLNRDYILDKAQAAGLLHKPAQEMTDKEAFGLILLPGFSTNEKVTEFSGRGVGMDVVARNIENIGGSLSIESEKTKGTTFICKIPLTLAIIDGMNVRVGSSCYTIPTISIKEFFRIRNEEVITDPDGNEMIMVRGNCYQIQRMNKLHNIETRITDLEDGILIMVEHDGKVACIFADELLGQQQVVVKTLPEYIHRFKETGWLAGCTLLGDGSISLILDVARLFDGGRG</sequence>
<evidence type="ECO:0000256" key="4">
    <source>
        <dbReference type="ARBA" id="ARBA00021495"/>
    </source>
</evidence>
<keyword evidence="6" id="KW-0145">Chemotaxis</keyword>
<evidence type="ECO:0000259" key="16">
    <source>
        <dbReference type="PROSITE" id="PS50109"/>
    </source>
</evidence>
<dbReference type="FunFam" id="3.30.565.10:FF:000016">
    <property type="entry name" value="Chemotaxis protein CheA, putative"/>
    <property type="match status" value="1"/>
</dbReference>
<feature type="domain" description="Histidine kinase" evidence="16">
    <location>
        <begin position="309"/>
        <end position="511"/>
    </location>
</feature>
<dbReference type="Pfam" id="PF02518">
    <property type="entry name" value="HATPase_c"/>
    <property type="match status" value="1"/>
</dbReference>
<dbReference type="InterPro" id="IPR051315">
    <property type="entry name" value="Bact_Chemotaxis_CheA"/>
</dbReference>
<feature type="region of interest" description="Disordered" evidence="15">
    <location>
        <begin position="237"/>
        <end position="260"/>
    </location>
</feature>
<dbReference type="OrthoDB" id="9803176at2"/>
<dbReference type="InterPro" id="IPR010808">
    <property type="entry name" value="CheA_P2-bd"/>
</dbReference>
<name>A0A1M6IA91_9FIRM</name>
<evidence type="ECO:0000256" key="7">
    <source>
        <dbReference type="ARBA" id="ARBA00022553"/>
    </source>
</evidence>
<evidence type="ECO:0000256" key="9">
    <source>
        <dbReference type="ARBA" id="ARBA00022741"/>
    </source>
</evidence>
<gene>
    <name evidence="19" type="ORF">SAMN02745691_01730</name>
</gene>
<evidence type="ECO:0000259" key="18">
    <source>
        <dbReference type="PROSITE" id="PS50894"/>
    </source>
</evidence>
<dbReference type="InterPro" id="IPR036890">
    <property type="entry name" value="HATPase_C_sf"/>
</dbReference>
<dbReference type="CDD" id="cd16916">
    <property type="entry name" value="HATPase_CheA-like"/>
    <property type="match status" value="1"/>
</dbReference>
<dbReference type="InterPro" id="IPR003594">
    <property type="entry name" value="HATPase_dom"/>
</dbReference>
<feature type="modified residue" description="Phosphohistidine" evidence="14">
    <location>
        <position position="51"/>
    </location>
</feature>
<keyword evidence="7 14" id="KW-0597">Phosphoprotein</keyword>
<evidence type="ECO:0000313" key="20">
    <source>
        <dbReference type="Proteomes" id="UP000184342"/>
    </source>
</evidence>
<protein>
    <recommendedName>
        <fullName evidence="4">Chemotaxis protein CheA</fullName>
        <ecNumber evidence="3">2.7.13.3</ecNumber>
    </recommendedName>
</protein>
<dbReference type="Pfam" id="PF02895">
    <property type="entry name" value="H-kinase_dim"/>
    <property type="match status" value="1"/>
</dbReference>
<dbReference type="InterPro" id="IPR036641">
    <property type="entry name" value="HPT_dom_sf"/>
</dbReference>
<dbReference type="SMART" id="SM00260">
    <property type="entry name" value="CheW"/>
    <property type="match status" value="1"/>
</dbReference>
<dbReference type="Gene3D" id="1.20.120.160">
    <property type="entry name" value="HPT domain"/>
    <property type="match status" value="1"/>
</dbReference>
<evidence type="ECO:0000256" key="3">
    <source>
        <dbReference type="ARBA" id="ARBA00012438"/>
    </source>
</evidence>
<dbReference type="Proteomes" id="UP000184342">
    <property type="component" value="Unassembled WGS sequence"/>
</dbReference>
<dbReference type="GO" id="GO:0005737">
    <property type="term" value="C:cytoplasm"/>
    <property type="evidence" value="ECO:0007669"/>
    <property type="project" value="UniProtKB-SubCell"/>
</dbReference>
<evidence type="ECO:0000256" key="1">
    <source>
        <dbReference type="ARBA" id="ARBA00000085"/>
    </source>
</evidence>
<evidence type="ECO:0000256" key="10">
    <source>
        <dbReference type="ARBA" id="ARBA00022777"/>
    </source>
</evidence>
<dbReference type="Gene3D" id="2.30.30.40">
    <property type="entry name" value="SH3 Domains"/>
    <property type="match status" value="1"/>
</dbReference>
<keyword evidence="10 19" id="KW-0418">Kinase</keyword>
<feature type="compositionally biased region" description="Basic and acidic residues" evidence="15">
    <location>
        <begin position="243"/>
        <end position="253"/>
    </location>
</feature>
<dbReference type="InterPro" id="IPR005467">
    <property type="entry name" value="His_kinase_dom"/>
</dbReference>
<dbReference type="InterPro" id="IPR037052">
    <property type="entry name" value="CheA-like_P2_sf"/>
</dbReference>
<dbReference type="Gene3D" id="3.30.70.1110">
    <property type="entry name" value="Histidine kinase CheA-like, P2 response regulator-binding domain"/>
    <property type="match status" value="1"/>
</dbReference>
<keyword evidence="11" id="KW-0067">ATP-binding</keyword>
<evidence type="ECO:0000256" key="13">
    <source>
        <dbReference type="ARBA" id="ARBA00035100"/>
    </source>
</evidence>
<keyword evidence="8" id="KW-0808">Transferase</keyword>
<dbReference type="GO" id="GO:0006935">
    <property type="term" value="P:chemotaxis"/>
    <property type="evidence" value="ECO:0007669"/>
    <property type="project" value="UniProtKB-KW"/>
</dbReference>
<evidence type="ECO:0000256" key="6">
    <source>
        <dbReference type="ARBA" id="ARBA00022500"/>
    </source>
</evidence>
<feature type="domain" description="HPt" evidence="18">
    <location>
        <begin position="3"/>
        <end position="110"/>
    </location>
</feature>
<dbReference type="Pfam" id="PF07194">
    <property type="entry name" value="P2"/>
    <property type="match status" value="1"/>
</dbReference>
<evidence type="ECO:0000259" key="17">
    <source>
        <dbReference type="PROSITE" id="PS50851"/>
    </source>
</evidence>
<dbReference type="Gene3D" id="1.10.287.560">
    <property type="entry name" value="Histidine kinase CheA-like, homodimeric domain"/>
    <property type="match status" value="1"/>
</dbReference>
<keyword evidence="12" id="KW-0902">Two-component regulatory system</keyword>
<reference evidence="19 20" key="1">
    <citation type="submission" date="2016-11" db="EMBL/GenBank/DDBJ databases">
        <authorList>
            <person name="Jaros S."/>
            <person name="Januszkiewicz K."/>
            <person name="Wedrychowicz H."/>
        </authorList>
    </citation>
    <scope>NUCLEOTIDE SEQUENCE [LARGE SCALE GENOMIC DNA]</scope>
    <source>
        <strain evidence="19 20">DSM 15970</strain>
    </source>
</reference>
<evidence type="ECO:0000256" key="5">
    <source>
        <dbReference type="ARBA" id="ARBA00022490"/>
    </source>
</evidence>
<dbReference type="PRINTS" id="PR00344">
    <property type="entry name" value="BCTRLSENSOR"/>
</dbReference>
<keyword evidence="20" id="KW-1185">Reference proteome</keyword>
<dbReference type="SUPFAM" id="SSF55874">
    <property type="entry name" value="ATPase domain of HSP90 chaperone/DNA topoisomerase II/histidine kinase"/>
    <property type="match status" value="1"/>
</dbReference>
<comment type="function">
    <text evidence="13">Involved in the transmission of sensory signals from the chemoreceptors to the flagellar motors. CheA is autophosphorylated; it can transfer its phosphate group to either CheB or CheY.</text>
</comment>
<evidence type="ECO:0000256" key="14">
    <source>
        <dbReference type="PROSITE-ProRule" id="PRU00110"/>
    </source>
</evidence>
<evidence type="ECO:0000256" key="12">
    <source>
        <dbReference type="ARBA" id="ARBA00023012"/>
    </source>
</evidence>
<dbReference type="InterPro" id="IPR004358">
    <property type="entry name" value="Sig_transdc_His_kin-like_C"/>
</dbReference>
<dbReference type="SUPFAM" id="SSF47384">
    <property type="entry name" value="Homodimeric domain of signal transducing histidine kinase"/>
    <property type="match status" value="1"/>
</dbReference>
<dbReference type="PANTHER" id="PTHR43395">
    <property type="entry name" value="SENSOR HISTIDINE KINASE CHEA"/>
    <property type="match status" value="1"/>
</dbReference>
<evidence type="ECO:0000256" key="15">
    <source>
        <dbReference type="SAM" id="MobiDB-lite"/>
    </source>
</evidence>
<dbReference type="SUPFAM" id="SSF50341">
    <property type="entry name" value="CheW-like"/>
    <property type="match status" value="1"/>
</dbReference>
<feature type="domain" description="CheW-like" evidence="17">
    <location>
        <begin position="513"/>
        <end position="651"/>
    </location>
</feature>
<keyword evidence="9" id="KW-0547">Nucleotide-binding</keyword>
<evidence type="ECO:0000256" key="2">
    <source>
        <dbReference type="ARBA" id="ARBA00004496"/>
    </source>
</evidence>
<dbReference type="InterPro" id="IPR037006">
    <property type="entry name" value="CheA-like_homodim_sf"/>
</dbReference>
<dbReference type="SMART" id="SM01231">
    <property type="entry name" value="H-kinase_dim"/>
    <property type="match status" value="1"/>
</dbReference>
<dbReference type="EMBL" id="FQYT01000017">
    <property type="protein sequence ID" value="SHJ31384.1"/>
    <property type="molecule type" value="Genomic_DNA"/>
</dbReference>
<comment type="subcellular location">
    <subcellularLocation>
        <location evidence="2">Cytoplasm</location>
    </subcellularLocation>
</comment>
<dbReference type="SUPFAM" id="SSF47226">
    <property type="entry name" value="Histidine-containing phosphotransfer domain, HPT domain"/>
    <property type="match status" value="1"/>
</dbReference>
<dbReference type="InterPro" id="IPR035891">
    <property type="entry name" value="CheY-binding_CheA"/>
</dbReference>
<dbReference type="Pfam" id="PF01627">
    <property type="entry name" value="Hpt"/>
    <property type="match status" value="1"/>
</dbReference>
<dbReference type="SMART" id="SM00387">
    <property type="entry name" value="HATPase_c"/>
    <property type="match status" value="1"/>
</dbReference>
<dbReference type="SUPFAM" id="SSF55052">
    <property type="entry name" value="CheY-binding domain of CheA"/>
    <property type="match status" value="1"/>
</dbReference>
<dbReference type="PROSITE" id="PS50851">
    <property type="entry name" value="CHEW"/>
    <property type="match status" value="1"/>
</dbReference>
<dbReference type="InterPro" id="IPR036097">
    <property type="entry name" value="HisK_dim/P_sf"/>
</dbReference>
<dbReference type="Pfam" id="PF01584">
    <property type="entry name" value="CheW"/>
    <property type="match status" value="1"/>
</dbReference>
<dbReference type="InterPro" id="IPR004105">
    <property type="entry name" value="CheA-like_dim"/>
</dbReference>
<comment type="catalytic activity">
    <reaction evidence="1">
        <text>ATP + protein L-histidine = ADP + protein N-phospho-L-histidine.</text>
        <dbReference type="EC" id="2.7.13.3"/>
    </reaction>
</comment>